<protein>
    <submittedName>
        <fullName evidence="2">Uncharacterized protein</fullName>
    </submittedName>
</protein>
<dbReference type="Proteomes" id="UP000531561">
    <property type="component" value="Unassembled WGS sequence"/>
</dbReference>
<keyword evidence="1" id="KW-0472">Membrane</keyword>
<dbReference type="OrthoDB" id="3540466at2759"/>
<sequence>MTPYHVDTSLHSRQIRLQYGTSIFRSHLNEPPWKQYPKHLCSREAKRAAGGLELGSWNSYNSKCYLYTTRITTTANTSKCTNQGQPSPPQSIGYEFAPPCGCTANVCCQQHAPVSNINPVVERVKSLACWDCGPVGTIIAAGTFAIGTVGSYFTIKLAIWTATKDYIRHCQADEEAQRATVQCRKATGQALSHPPFFKRGPTNDTLVRQTLGGTLPGFTEYFALDSYDLFIYLLLGQTLYALVSSAIRYFAWKSRGHRYNSVPSARNSLPISTYSHKPEPTQGTTSTLNFARKSLAFRFTKEPMNLPWKAGNRRKLAFHADDKLMLDGIWNDTELSLRKQTQIHELVHSNIRSLLELYRLEISACTGNARRISLVDMLFISPLKDILISFPWETDTIRLIIEKLVRDKDAERFVTFCERNTSELREDTKKTILSCLDTLRFTGVDAGGKLIALTHILGSLYIAEFSRDTYSWSDILQDIEETFTVAVVTNTCLSSRPPLEGKRCANGANSSEGSLTLATRIATRIGTSNSSSKDLTLLKNNGENYHLAHGANPLEPFIGPGSKSHLKLPESFLEEGRARALTAKWTRNQRQWGCCNVPRIKM</sequence>
<keyword evidence="3" id="KW-1185">Reference proteome</keyword>
<keyword evidence="1" id="KW-1133">Transmembrane helix</keyword>
<organism evidence="2 3">
    <name type="scientific">Botrytis fragariae</name>
    <dbReference type="NCBI Taxonomy" id="1964551"/>
    <lineage>
        <taxon>Eukaryota</taxon>
        <taxon>Fungi</taxon>
        <taxon>Dikarya</taxon>
        <taxon>Ascomycota</taxon>
        <taxon>Pezizomycotina</taxon>
        <taxon>Leotiomycetes</taxon>
        <taxon>Helotiales</taxon>
        <taxon>Sclerotiniaceae</taxon>
        <taxon>Botrytis</taxon>
    </lineage>
</organism>
<accession>A0A8H6EMQ0</accession>
<keyword evidence="1" id="KW-0812">Transmembrane</keyword>
<dbReference type="EMBL" id="JABFCT010000003">
    <property type="protein sequence ID" value="KAF5877784.1"/>
    <property type="molecule type" value="Genomic_DNA"/>
</dbReference>
<dbReference type="AlphaFoldDB" id="A0A8H6EMQ0"/>
<evidence type="ECO:0000313" key="3">
    <source>
        <dbReference type="Proteomes" id="UP000531561"/>
    </source>
</evidence>
<dbReference type="RefSeq" id="XP_037196730.1">
    <property type="nucleotide sequence ID" value="XM_037332576.1"/>
</dbReference>
<evidence type="ECO:0000313" key="2">
    <source>
        <dbReference type="EMBL" id="KAF5877784.1"/>
    </source>
</evidence>
<proteinExistence type="predicted"/>
<gene>
    <name evidence="2" type="ORF">Bfra_002151</name>
</gene>
<reference evidence="2 3" key="1">
    <citation type="journal article" date="2020" name="Phytopathology">
        <title>A high-quality genome resource of Botrytis fragariae, a new and rapidly spreading fungal pathogen causing strawberry gray mold in the U.S.A.</title>
        <authorList>
            <person name="Wu Y."/>
            <person name="Saski C.A."/>
            <person name="Schnabel G."/>
            <person name="Xiao S."/>
            <person name="Hu M."/>
        </authorList>
    </citation>
    <scope>NUCLEOTIDE SEQUENCE [LARGE SCALE GENOMIC DNA]</scope>
    <source>
        <strain evidence="2 3">BVB16</strain>
    </source>
</reference>
<evidence type="ECO:0000256" key="1">
    <source>
        <dbReference type="SAM" id="Phobius"/>
    </source>
</evidence>
<comment type="caution">
    <text evidence="2">The sequence shown here is derived from an EMBL/GenBank/DDBJ whole genome shotgun (WGS) entry which is preliminary data.</text>
</comment>
<name>A0A8H6EMQ0_9HELO</name>
<dbReference type="GeneID" id="59256268"/>
<feature type="transmembrane region" description="Helical" evidence="1">
    <location>
        <begin position="229"/>
        <end position="251"/>
    </location>
</feature>